<dbReference type="AlphaFoldDB" id="A0AAV1L8F6"/>
<evidence type="ECO:0000313" key="10">
    <source>
        <dbReference type="Proteomes" id="UP001314205"/>
    </source>
</evidence>
<dbReference type="InterPro" id="IPR027806">
    <property type="entry name" value="HARBI1_dom"/>
</dbReference>
<organism evidence="9 10">
    <name type="scientific">Parnassius mnemosyne</name>
    <name type="common">clouded apollo</name>
    <dbReference type="NCBI Taxonomy" id="213953"/>
    <lineage>
        <taxon>Eukaryota</taxon>
        <taxon>Metazoa</taxon>
        <taxon>Ecdysozoa</taxon>
        <taxon>Arthropoda</taxon>
        <taxon>Hexapoda</taxon>
        <taxon>Insecta</taxon>
        <taxon>Pterygota</taxon>
        <taxon>Neoptera</taxon>
        <taxon>Endopterygota</taxon>
        <taxon>Lepidoptera</taxon>
        <taxon>Glossata</taxon>
        <taxon>Ditrysia</taxon>
        <taxon>Papilionoidea</taxon>
        <taxon>Papilionidae</taxon>
        <taxon>Parnassiinae</taxon>
        <taxon>Parnassini</taxon>
        <taxon>Parnassius</taxon>
        <taxon>Driopa</taxon>
    </lineage>
</organism>
<protein>
    <recommendedName>
        <fullName evidence="8">DDE Tnp4 domain-containing protein</fullName>
    </recommendedName>
</protein>
<dbReference type="InterPro" id="IPR045249">
    <property type="entry name" value="HARBI1-like"/>
</dbReference>
<keyword evidence="10" id="KW-1185">Reference proteome</keyword>
<evidence type="ECO:0000313" key="9">
    <source>
        <dbReference type="EMBL" id="CAK1590652.1"/>
    </source>
</evidence>
<keyword evidence="6" id="KW-0378">Hydrolase</keyword>
<dbReference type="GO" id="GO:0004518">
    <property type="term" value="F:nuclease activity"/>
    <property type="evidence" value="ECO:0007669"/>
    <property type="project" value="UniProtKB-KW"/>
</dbReference>
<comment type="similarity">
    <text evidence="3">Belongs to the HARBI1 family.</text>
</comment>
<comment type="subcellular location">
    <subcellularLocation>
        <location evidence="2">Nucleus</location>
    </subcellularLocation>
</comment>
<sequence>MDEDLLLLMENSYLKWKLQYMKFGTHDLNKGREEFGEFYVLYADLRTYPDKFFEYTRMSLHTFDYILNKISPCLVKIDTNFRKSIKPEEKLLITIRYLSTGMSFTALSHSFRMGVSTISTLVHETCMAIWNELVGIHMPPPTELQFKMVAEDYYRLWNFPNCIGSLDGKHCRIKKQKNSGSLDFNYKKFYSIVLQGVADAKRKFIAIEVGGRGKQSDGGTFHASVLRHLIEENKFNIPKPEKLPHSNIIAPYVLVADEAYSLKNYLLRPFPRSTLNVQRRLFNRRLSTARQTIECAYGILSTKWRILQKSIETSRENACLIIKTTCLLHNIILDLDGDADPDCHTWATAEFNHNNMQNVMRNSDRNPTRQAKIIRDKFMNYFYEHTY</sequence>
<proteinExistence type="inferred from homology"/>
<comment type="caution">
    <text evidence="9">The sequence shown here is derived from an EMBL/GenBank/DDBJ whole genome shotgun (WGS) entry which is preliminary data.</text>
</comment>
<dbReference type="EMBL" id="CAVLGL010000085">
    <property type="protein sequence ID" value="CAK1590652.1"/>
    <property type="molecule type" value="Genomic_DNA"/>
</dbReference>
<comment type="cofactor">
    <cofactor evidence="1">
        <name>a divalent metal cation</name>
        <dbReference type="ChEBI" id="CHEBI:60240"/>
    </cofactor>
</comment>
<keyword evidence="4" id="KW-0540">Nuclease</keyword>
<evidence type="ECO:0000256" key="5">
    <source>
        <dbReference type="ARBA" id="ARBA00022723"/>
    </source>
</evidence>
<gene>
    <name evidence="9" type="ORF">PARMNEM_LOCUS10987</name>
</gene>
<dbReference type="GO" id="GO:0016787">
    <property type="term" value="F:hydrolase activity"/>
    <property type="evidence" value="ECO:0007669"/>
    <property type="project" value="UniProtKB-KW"/>
</dbReference>
<dbReference type="Pfam" id="PF13359">
    <property type="entry name" value="DDE_Tnp_4"/>
    <property type="match status" value="1"/>
</dbReference>
<dbReference type="Proteomes" id="UP001314205">
    <property type="component" value="Unassembled WGS sequence"/>
</dbReference>
<feature type="domain" description="DDE Tnp4" evidence="8">
    <location>
        <begin position="166"/>
        <end position="330"/>
    </location>
</feature>
<keyword evidence="5" id="KW-0479">Metal-binding</keyword>
<dbReference type="PANTHER" id="PTHR22930:SF269">
    <property type="entry name" value="NUCLEASE HARBI1-LIKE PROTEIN"/>
    <property type="match status" value="1"/>
</dbReference>
<evidence type="ECO:0000256" key="7">
    <source>
        <dbReference type="ARBA" id="ARBA00023242"/>
    </source>
</evidence>
<dbReference type="GO" id="GO:0005634">
    <property type="term" value="C:nucleus"/>
    <property type="evidence" value="ECO:0007669"/>
    <property type="project" value="UniProtKB-SubCell"/>
</dbReference>
<evidence type="ECO:0000256" key="3">
    <source>
        <dbReference type="ARBA" id="ARBA00006958"/>
    </source>
</evidence>
<evidence type="ECO:0000256" key="4">
    <source>
        <dbReference type="ARBA" id="ARBA00022722"/>
    </source>
</evidence>
<dbReference type="GO" id="GO:0046872">
    <property type="term" value="F:metal ion binding"/>
    <property type="evidence" value="ECO:0007669"/>
    <property type="project" value="UniProtKB-KW"/>
</dbReference>
<evidence type="ECO:0000256" key="2">
    <source>
        <dbReference type="ARBA" id="ARBA00004123"/>
    </source>
</evidence>
<evidence type="ECO:0000259" key="8">
    <source>
        <dbReference type="Pfam" id="PF13359"/>
    </source>
</evidence>
<evidence type="ECO:0000256" key="1">
    <source>
        <dbReference type="ARBA" id="ARBA00001968"/>
    </source>
</evidence>
<evidence type="ECO:0000256" key="6">
    <source>
        <dbReference type="ARBA" id="ARBA00022801"/>
    </source>
</evidence>
<dbReference type="PANTHER" id="PTHR22930">
    <property type="match status" value="1"/>
</dbReference>
<name>A0AAV1L8F6_9NEOP</name>
<keyword evidence="7" id="KW-0539">Nucleus</keyword>
<accession>A0AAV1L8F6</accession>
<reference evidence="9 10" key="1">
    <citation type="submission" date="2023-11" db="EMBL/GenBank/DDBJ databases">
        <authorList>
            <person name="Hedman E."/>
            <person name="Englund M."/>
            <person name="Stromberg M."/>
            <person name="Nyberg Akerstrom W."/>
            <person name="Nylinder S."/>
            <person name="Jareborg N."/>
            <person name="Kallberg Y."/>
            <person name="Kronander E."/>
        </authorList>
    </citation>
    <scope>NUCLEOTIDE SEQUENCE [LARGE SCALE GENOMIC DNA]</scope>
</reference>